<dbReference type="InterPro" id="IPR001810">
    <property type="entry name" value="F-box_dom"/>
</dbReference>
<feature type="region of interest" description="Disordered" evidence="4">
    <location>
        <begin position="524"/>
        <end position="551"/>
    </location>
</feature>
<keyword evidence="7" id="KW-1185">Reference proteome</keyword>
<feature type="region of interest" description="Disordered" evidence="4">
    <location>
        <begin position="606"/>
        <end position="684"/>
    </location>
</feature>
<feature type="domain" description="F-box" evidence="5">
    <location>
        <begin position="19"/>
        <end position="67"/>
    </location>
</feature>
<accession>A0A2T7PFK0</accession>
<dbReference type="SUPFAM" id="SSF81383">
    <property type="entry name" value="F-box domain"/>
    <property type="match status" value="1"/>
</dbReference>
<evidence type="ECO:0000313" key="6">
    <source>
        <dbReference type="EMBL" id="PVD32198.1"/>
    </source>
</evidence>
<dbReference type="SUPFAM" id="SSF51126">
    <property type="entry name" value="Pectin lyase-like"/>
    <property type="match status" value="4"/>
</dbReference>
<dbReference type="GO" id="GO:0006511">
    <property type="term" value="P:ubiquitin-dependent protein catabolic process"/>
    <property type="evidence" value="ECO:0007669"/>
    <property type="project" value="TreeGrafter"/>
</dbReference>
<dbReference type="Proteomes" id="UP000245119">
    <property type="component" value="Linkage Group LG4"/>
</dbReference>
<evidence type="ECO:0000313" key="7">
    <source>
        <dbReference type="Proteomes" id="UP000245119"/>
    </source>
</evidence>
<evidence type="ECO:0000256" key="4">
    <source>
        <dbReference type="SAM" id="MobiDB-lite"/>
    </source>
</evidence>
<dbReference type="InterPro" id="IPR011050">
    <property type="entry name" value="Pectin_lyase_fold/virulence"/>
</dbReference>
<keyword evidence="2" id="KW-0677">Repeat</keyword>
<protein>
    <recommendedName>
        <fullName evidence="5">F-box domain-containing protein</fullName>
    </recommendedName>
</protein>
<dbReference type="InterPro" id="IPR022441">
    <property type="entry name" value="Para_beta_helix_rpt-2"/>
</dbReference>
<feature type="region of interest" description="Disordered" evidence="4">
    <location>
        <begin position="484"/>
        <end position="505"/>
    </location>
</feature>
<dbReference type="GO" id="GO:0042981">
    <property type="term" value="P:regulation of apoptotic process"/>
    <property type="evidence" value="ECO:0007669"/>
    <property type="project" value="TreeGrafter"/>
</dbReference>
<dbReference type="InterPro" id="IPR006626">
    <property type="entry name" value="PbH1"/>
</dbReference>
<dbReference type="PROSITE" id="PS50181">
    <property type="entry name" value="FBOX"/>
    <property type="match status" value="1"/>
</dbReference>
<dbReference type="InterPro" id="IPR006633">
    <property type="entry name" value="Carb-bd_sugar_hydrolysis-dom"/>
</dbReference>
<dbReference type="SMART" id="SM00256">
    <property type="entry name" value="FBOX"/>
    <property type="match status" value="1"/>
</dbReference>
<keyword evidence="3" id="KW-0833">Ubl conjugation pathway</keyword>
<dbReference type="PANTHER" id="PTHR22990">
    <property type="entry name" value="F-BOX ONLY PROTEIN"/>
    <property type="match status" value="1"/>
</dbReference>
<evidence type="ECO:0000256" key="3">
    <source>
        <dbReference type="ARBA" id="ARBA00022786"/>
    </source>
</evidence>
<feature type="compositionally biased region" description="Acidic residues" evidence="4">
    <location>
        <begin position="638"/>
        <end position="648"/>
    </location>
</feature>
<dbReference type="InterPro" id="IPR036047">
    <property type="entry name" value="F-box-like_dom_sf"/>
</dbReference>
<reference evidence="6 7" key="1">
    <citation type="submission" date="2018-04" db="EMBL/GenBank/DDBJ databases">
        <title>The genome of golden apple snail Pomacea canaliculata provides insight into stress tolerance and invasive adaptation.</title>
        <authorList>
            <person name="Liu C."/>
            <person name="Liu B."/>
            <person name="Ren Y."/>
            <person name="Zhang Y."/>
            <person name="Wang H."/>
            <person name="Li S."/>
            <person name="Jiang F."/>
            <person name="Yin L."/>
            <person name="Zhang G."/>
            <person name="Qian W."/>
            <person name="Fan W."/>
        </authorList>
    </citation>
    <scope>NUCLEOTIDE SEQUENCE [LARGE SCALE GENOMIC DNA]</scope>
    <source>
        <strain evidence="6">SZHN2017</strain>
        <tissue evidence="6">Muscle</tissue>
    </source>
</reference>
<dbReference type="Gene3D" id="1.20.1280.50">
    <property type="match status" value="1"/>
</dbReference>
<dbReference type="EMBL" id="PZQS01000004">
    <property type="protein sequence ID" value="PVD32198.1"/>
    <property type="molecule type" value="Genomic_DNA"/>
</dbReference>
<dbReference type="Pfam" id="PF12937">
    <property type="entry name" value="F-box-like"/>
    <property type="match status" value="1"/>
</dbReference>
<dbReference type="Gene3D" id="2.160.20.10">
    <property type="entry name" value="Single-stranded right-handed beta-helix, Pectin lyase-like"/>
    <property type="match status" value="4"/>
</dbReference>
<comment type="caution">
    <text evidence="6">The sequence shown here is derived from an EMBL/GenBank/DDBJ whole genome shotgun (WGS) entry which is preliminary data.</text>
</comment>
<evidence type="ECO:0000259" key="5">
    <source>
        <dbReference type="PROSITE" id="PS50181"/>
    </source>
</evidence>
<name>A0A2T7PFK0_POMCA</name>
<dbReference type="OrthoDB" id="427974at2759"/>
<feature type="compositionally biased region" description="Basic and acidic residues" evidence="4">
    <location>
        <begin position="606"/>
        <end position="626"/>
    </location>
</feature>
<evidence type="ECO:0000256" key="1">
    <source>
        <dbReference type="ARBA" id="ARBA00004906"/>
    </source>
</evidence>
<evidence type="ECO:0000256" key="2">
    <source>
        <dbReference type="ARBA" id="ARBA00022737"/>
    </source>
</evidence>
<dbReference type="InterPro" id="IPR012334">
    <property type="entry name" value="Pectin_lyas_fold"/>
</dbReference>
<proteinExistence type="predicted"/>
<sequence>MSTISATTLKTDATSKVLPGDKTGLPLEIWQIIFSYLSVRDLCHVTCVSKTWHDLSLSMDMTRWKELYLGCTEWKHPFWPLNVHAEPLSWKLSYREQYLATRFWQQGLQQSPGAGCMNILKRKRERQTIEVGPGLEHQTLKSALNAASAYDKIIIHPGIYDEQFETSVKCPVELVGAGELGSVILVVCIEQLSETGRLTNVVLRAPWFTSFVLKVRTGYIQVDNCIIEDGMMYVQNPATCHTQFCTFRHASIILQHLNASVIRNCEFSQSNNANIIIEGYMKEERSWAYQHLCQEISSIFSQRHSLSRRYHLKPTESTTSTVTGKSYVASIIRTFDTLSQGQGGDALEEMDLLKGTKQQRKNSTFRRPSCQSEPLHCSKQSDILKIHHNCSRSNIRRRSDCCKSEKEWEDGEWLEINDERNHFHCQRPLSKRRESTASDHRTRVVNGVEMHSGIRTGVIPESHILCQGVTSACTHAADGTEQFQVDHEPSGSGSAKSTQNQDGSFPISARSKILDIYNSSGIAASQQNADSHPDLSRGQNAGVDSGDETEQHLGNHYEEDADMHPSRQHKQHQNAHMYSIHCQGNRQECEVNGNAEPCDLHLQEHDHQHQLQEAAAAHDDGAERRSHQSYNSDSCSSNEDDLSLLDELDSGRSSSARDSINSNRSTSSSSSADESYRVFPPDHELDLSDGEESVIMLPHLRHRHLEASLSANAVNADVGSICSQTTRRITLSALQDEGVLMSVNKVQGCLVHQCRMIHSKGGVMVGLQAHAIISECDISNVGYGIRCIQNAQVVISRNHIHHCRTSGIFMRLGSTGLAAGNDIHSNNEAGIDIRKSADPIVQHNQIHHGKRSGVVVLGSGRGQIRNNDIYSNKEAGIYVLYGGNPTISENHIYDGFAAGIAINEGGRGLIYENTIEGNRWGGVDVRLGSNPTVCRNTIADGLGDGIVIGERGQGVIENNIISGNTGCGVWIMSASKPYIHGNQISENGDAGIMMVNKTDVHHDPSHLLPPSSHTTQAASHCGSVLGMLMEDTPPAPSKCCHTTVQYNNIYHNKGRGVGVELGNLVDILYNAIYANLDDGVWVNQEASVTISGNSISNNHGCGIVTSLTTSMIIEGNGVYDNRESGLLCKGNADIHDNDVVGNYAGGISLESRALCRVCRNRIHSHSGSTIKVAATARESIITDNWLYDSGAGHILDLSKHATVRDNKVTQLPQEIESAICTGQSIKDGTFNKCHFLRDPPARPVIAAPPPPSTLPAHNVSAITKIMVPSGDDCQQGSKLCIVLYGCDW</sequence>
<dbReference type="STRING" id="400727.A0A2T7PFK0"/>
<dbReference type="CDD" id="cd22090">
    <property type="entry name" value="F-box_FBXO10"/>
    <property type="match status" value="1"/>
</dbReference>
<feature type="compositionally biased region" description="Low complexity" evidence="4">
    <location>
        <begin position="651"/>
        <end position="673"/>
    </location>
</feature>
<gene>
    <name evidence="6" type="ORF">C0Q70_07627</name>
</gene>
<dbReference type="NCBIfam" id="TIGR03804">
    <property type="entry name" value="para_beta_helix"/>
    <property type="match status" value="1"/>
</dbReference>
<dbReference type="SMART" id="SM00710">
    <property type="entry name" value="PbH1"/>
    <property type="match status" value="16"/>
</dbReference>
<dbReference type="InterPro" id="IPR039448">
    <property type="entry name" value="Beta_helix"/>
</dbReference>
<dbReference type="InterPro" id="IPR051550">
    <property type="entry name" value="SCF-Subunits/Alg-Epimerases"/>
</dbReference>
<feature type="compositionally biased region" description="Basic and acidic residues" evidence="4">
    <location>
        <begin position="674"/>
        <end position="684"/>
    </location>
</feature>
<dbReference type="SMART" id="SM00722">
    <property type="entry name" value="CASH"/>
    <property type="match status" value="2"/>
</dbReference>
<comment type="pathway">
    <text evidence="1">Protein modification; protein ubiquitination.</text>
</comment>
<dbReference type="Pfam" id="PF13229">
    <property type="entry name" value="Beta_helix"/>
    <property type="match status" value="2"/>
</dbReference>
<feature type="compositionally biased region" description="Polar residues" evidence="4">
    <location>
        <begin position="491"/>
        <end position="503"/>
    </location>
</feature>
<dbReference type="PANTHER" id="PTHR22990:SF15">
    <property type="entry name" value="F-BOX ONLY PROTEIN 10"/>
    <property type="match status" value="1"/>
</dbReference>
<organism evidence="6 7">
    <name type="scientific">Pomacea canaliculata</name>
    <name type="common">Golden apple snail</name>
    <dbReference type="NCBI Taxonomy" id="400727"/>
    <lineage>
        <taxon>Eukaryota</taxon>
        <taxon>Metazoa</taxon>
        <taxon>Spiralia</taxon>
        <taxon>Lophotrochozoa</taxon>
        <taxon>Mollusca</taxon>
        <taxon>Gastropoda</taxon>
        <taxon>Caenogastropoda</taxon>
        <taxon>Architaenioglossa</taxon>
        <taxon>Ampullarioidea</taxon>
        <taxon>Ampullariidae</taxon>
        <taxon>Pomacea</taxon>
    </lineage>
</organism>